<dbReference type="EnsemblPlants" id="KEH42715">
    <property type="protein sequence ID" value="KEH42715"/>
    <property type="gene ID" value="MTR_1g074100"/>
</dbReference>
<dbReference type="AlphaFoldDB" id="A0A072VX93"/>
<reference evidence="1 3" key="2">
    <citation type="journal article" date="2014" name="BMC Genomics">
        <title>An improved genome release (version Mt4.0) for the model legume Medicago truncatula.</title>
        <authorList>
            <person name="Tang H."/>
            <person name="Krishnakumar V."/>
            <person name="Bidwell S."/>
            <person name="Rosen B."/>
            <person name="Chan A."/>
            <person name="Zhou S."/>
            <person name="Gentzbittel L."/>
            <person name="Childs K.L."/>
            <person name="Yandell M."/>
            <person name="Gundlach H."/>
            <person name="Mayer K.F."/>
            <person name="Schwartz D.C."/>
            <person name="Town C.D."/>
        </authorList>
    </citation>
    <scope>GENOME REANNOTATION</scope>
    <source>
        <strain evidence="1">A17</strain>
        <strain evidence="2 3">cv. Jemalong A17</strain>
    </source>
</reference>
<accession>A0A072VX93</accession>
<keyword evidence="3" id="KW-1185">Reference proteome</keyword>
<gene>
    <name evidence="1" type="ordered locus">MTR_1g074100</name>
</gene>
<evidence type="ECO:0000313" key="1">
    <source>
        <dbReference type="EMBL" id="KEH42715.1"/>
    </source>
</evidence>
<sequence>MLKEWSYLSILLVELILRHIVNFRKTIGIIYLQFRYKLLVILVEEVSSYR</sequence>
<organism evidence="1 3">
    <name type="scientific">Medicago truncatula</name>
    <name type="common">Barrel medic</name>
    <name type="synonym">Medicago tribuloides</name>
    <dbReference type="NCBI Taxonomy" id="3880"/>
    <lineage>
        <taxon>Eukaryota</taxon>
        <taxon>Viridiplantae</taxon>
        <taxon>Streptophyta</taxon>
        <taxon>Embryophyta</taxon>
        <taxon>Tracheophyta</taxon>
        <taxon>Spermatophyta</taxon>
        <taxon>Magnoliopsida</taxon>
        <taxon>eudicotyledons</taxon>
        <taxon>Gunneridae</taxon>
        <taxon>Pentapetalae</taxon>
        <taxon>rosids</taxon>
        <taxon>fabids</taxon>
        <taxon>Fabales</taxon>
        <taxon>Fabaceae</taxon>
        <taxon>Papilionoideae</taxon>
        <taxon>50 kb inversion clade</taxon>
        <taxon>NPAAA clade</taxon>
        <taxon>Hologalegina</taxon>
        <taxon>IRL clade</taxon>
        <taxon>Trifolieae</taxon>
        <taxon>Medicago</taxon>
    </lineage>
</organism>
<proteinExistence type="predicted"/>
<evidence type="ECO:0000313" key="3">
    <source>
        <dbReference type="Proteomes" id="UP000002051"/>
    </source>
</evidence>
<dbReference type="EMBL" id="CM001217">
    <property type="protein sequence ID" value="KEH42715.1"/>
    <property type="molecule type" value="Genomic_DNA"/>
</dbReference>
<reference evidence="2" key="3">
    <citation type="submission" date="2015-04" db="UniProtKB">
        <authorList>
            <consortium name="EnsemblPlants"/>
        </authorList>
    </citation>
    <scope>IDENTIFICATION</scope>
    <source>
        <strain evidence="2">cv. Jemalong A17</strain>
    </source>
</reference>
<evidence type="ECO:0000313" key="2">
    <source>
        <dbReference type="EnsemblPlants" id="KEH42715"/>
    </source>
</evidence>
<name>A0A072VX93_MEDTR</name>
<dbReference type="Proteomes" id="UP000002051">
    <property type="component" value="Unassembled WGS sequence"/>
</dbReference>
<dbReference type="HOGENOM" id="CLU_3127306_0_0_1"/>
<reference evidence="1 3" key="1">
    <citation type="journal article" date="2011" name="Nature">
        <title>The Medicago genome provides insight into the evolution of rhizobial symbioses.</title>
        <authorList>
            <person name="Young N.D."/>
            <person name="Debelle F."/>
            <person name="Oldroyd G.E."/>
            <person name="Geurts R."/>
            <person name="Cannon S.B."/>
            <person name="Udvardi M.K."/>
            <person name="Benedito V.A."/>
            <person name="Mayer K.F."/>
            <person name="Gouzy J."/>
            <person name="Schoof H."/>
            <person name="Van de Peer Y."/>
            <person name="Proost S."/>
            <person name="Cook D.R."/>
            <person name="Meyers B.C."/>
            <person name="Spannagl M."/>
            <person name="Cheung F."/>
            <person name="De Mita S."/>
            <person name="Krishnakumar V."/>
            <person name="Gundlach H."/>
            <person name="Zhou S."/>
            <person name="Mudge J."/>
            <person name="Bharti A.K."/>
            <person name="Murray J.D."/>
            <person name="Naoumkina M.A."/>
            <person name="Rosen B."/>
            <person name="Silverstein K.A."/>
            <person name="Tang H."/>
            <person name="Rombauts S."/>
            <person name="Zhao P.X."/>
            <person name="Zhou P."/>
            <person name="Barbe V."/>
            <person name="Bardou P."/>
            <person name="Bechner M."/>
            <person name="Bellec A."/>
            <person name="Berger A."/>
            <person name="Berges H."/>
            <person name="Bidwell S."/>
            <person name="Bisseling T."/>
            <person name="Choisne N."/>
            <person name="Couloux A."/>
            <person name="Denny R."/>
            <person name="Deshpande S."/>
            <person name="Dai X."/>
            <person name="Doyle J.J."/>
            <person name="Dudez A.M."/>
            <person name="Farmer A.D."/>
            <person name="Fouteau S."/>
            <person name="Franken C."/>
            <person name="Gibelin C."/>
            <person name="Gish J."/>
            <person name="Goldstein S."/>
            <person name="Gonzalez A.J."/>
            <person name="Green P.J."/>
            <person name="Hallab A."/>
            <person name="Hartog M."/>
            <person name="Hua A."/>
            <person name="Humphray S.J."/>
            <person name="Jeong D.H."/>
            <person name="Jing Y."/>
            <person name="Jocker A."/>
            <person name="Kenton S.M."/>
            <person name="Kim D.J."/>
            <person name="Klee K."/>
            <person name="Lai H."/>
            <person name="Lang C."/>
            <person name="Lin S."/>
            <person name="Macmil S.L."/>
            <person name="Magdelenat G."/>
            <person name="Matthews L."/>
            <person name="McCorrison J."/>
            <person name="Monaghan E.L."/>
            <person name="Mun J.H."/>
            <person name="Najar F.Z."/>
            <person name="Nicholson C."/>
            <person name="Noirot C."/>
            <person name="O'Bleness M."/>
            <person name="Paule C.R."/>
            <person name="Poulain J."/>
            <person name="Prion F."/>
            <person name="Qin B."/>
            <person name="Qu C."/>
            <person name="Retzel E.F."/>
            <person name="Riddle C."/>
            <person name="Sallet E."/>
            <person name="Samain S."/>
            <person name="Samson N."/>
            <person name="Sanders I."/>
            <person name="Saurat O."/>
            <person name="Scarpelli C."/>
            <person name="Schiex T."/>
            <person name="Segurens B."/>
            <person name="Severin A.J."/>
            <person name="Sherrier D.J."/>
            <person name="Shi R."/>
            <person name="Sims S."/>
            <person name="Singer S.R."/>
            <person name="Sinharoy S."/>
            <person name="Sterck L."/>
            <person name="Viollet A."/>
            <person name="Wang B.B."/>
            <person name="Wang K."/>
            <person name="Wang M."/>
            <person name="Wang X."/>
            <person name="Warfsmann J."/>
            <person name="Weissenbach J."/>
            <person name="White D.D."/>
            <person name="White J.D."/>
            <person name="Wiley G.B."/>
            <person name="Wincker P."/>
            <person name="Xing Y."/>
            <person name="Yang L."/>
            <person name="Yao Z."/>
            <person name="Ying F."/>
            <person name="Zhai J."/>
            <person name="Zhou L."/>
            <person name="Zuber A."/>
            <person name="Denarie J."/>
            <person name="Dixon R.A."/>
            <person name="May G.D."/>
            <person name="Schwartz D.C."/>
            <person name="Rogers J."/>
            <person name="Quetier F."/>
            <person name="Town C.D."/>
            <person name="Roe B.A."/>
        </authorList>
    </citation>
    <scope>NUCLEOTIDE SEQUENCE [LARGE SCALE GENOMIC DNA]</scope>
    <source>
        <strain evidence="1">A17</strain>
        <strain evidence="2 3">cv. Jemalong A17</strain>
    </source>
</reference>
<protein>
    <submittedName>
        <fullName evidence="1 2">Uncharacterized protein</fullName>
    </submittedName>
</protein>